<organism evidence="1 2">
    <name type="scientific">Clostridium felsineum</name>
    <dbReference type="NCBI Taxonomy" id="36839"/>
    <lineage>
        <taxon>Bacteria</taxon>
        <taxon>Bacillati</taxon>
        <taxon>Bacillota</taxon>
        <taxon>Clostridia</taxon>
        <taxon>Eubacteriales</taxon>
        <taxon>Clostridiaceae</taxon>
        <taxon>Clostridium</taxon>
    </lineage>
</organism>
<evidence type="ECO:0000313" key="1">
    <source>
        <dbReference type="EMBL" id="URZ11864.1"/>
    </source>
</evidence>
<reference evidence="1 2" key="1">
    <citation type="submission" date="2022-04" db="EMBL/GenBank/DDBJ databases">
        <title>Genome sequence of C. roseum typestrain.</title>
        <authorList>
            <person name="Poehlein A."/>
            <person name="Schoch T."/>
            <person name="Duerre P."/>
            <person name="Daniel R."/>
        </authorList>
    </citation>
    <scope>NUCLEOTIDE SEQUENCE [LARGE SCALE GENOMIC DNA]</scope>
    <source>
        <strain evidence="1 2">DSM 7320</strain>
    </source>
</reference>
<sequence length="242" mass="29169">MKEFKEIYAVNYDYVEKTYLNILNKITMDDIKASDKFFDLKSRKTYVVIEGEEIYIKFFEFPRVSDEKLYYMINNELKYLYHGQKRLIFSYRKIEEKLGKLKVVVFFISTDNLKKIEEDVENKNIKAIKMIQFCFVDYYKKIVKEKSFVLCFLYREDTYIVEVKDGYIYANGVYSSRNKKLYSLKNYLSTFIENNVDKELFSNFYVVEKSIEDKEALVLIENSFNICNLKRINKNELTKLIV</sequence>
<dbReference type="AlphaFoldDB" id="A0A1S8M9Q2"/>
<accession>A0A1S8M9Q2</accession>
<dbReference type="RefSeq" id="WP_077833678.1">
    <property type="nucleotide sequence ID" value="NZ_CP096983.1"/>
</dbReference>
<dbReference type="Proteomes" id="UP000190951">
    <property type="component" value="Chromosome"/>
</dbReference>
<evidence type="ECO:0000313" key="2">
    <source>
        <dbReference type="Proteomes" id="UP000190951"/>
    </source>
</evidence>
<name>A0A1S8M9Q2_9CLOT</name>
<protein>
    <submittedName>
        <fullName evidence="1">Uncharacterized protein</fullName>
    </submittedName>
</protein>
<dbReference type="KEGG" id="crw:CROST_025810"/>
<proteinExistence type="predicted"/>
<keyword evidence="2" id="KW-1185">Reference proteome</keyword>
<dbReference type="STRING" id="84029.CROST_24040"/>
<gene>
    <name evidence="1" type="ORF">CROST_025810</name>
</gene>
<dbReference type="EMBL" id="CP096983">
    <property type="protein sequence ID" value="URZ11864.1"/>
    <property type="molecule type" value="Genomic_DNA"/>
</dbReference>